<feature type="region of interest" description="Disordered" evidence="7">
    <location>
        <begin position="440"/>
        <end position="500"/>
    </location>
</feature>
<keyword evidence="5 9" id="KW-0418">Kinase</keyword>
<evidence type="ECO:0000256" key="3">
    <source>
        <dbReference type="ARBA" id="ARBA00022679"/>
    </source>
</evidence>
<evidence type="ECO:0000256" key="4">
    <source>
        <dbReference type="ARBA" id="ARBA00022741"/>
    </source>
</evidence>
<feature type="compositionally biased region" description="Low complexity" evidence="7">
    <location>
        <begin position="685"/>
        <end position="700"/>
    </location>
</feature>
<feature type="region of interest" description="Disordered" evidence="7">
    <location>
        <begin position="873"/>
        <end position="895"/>
    </location>
</feature>
<evidence type="ECO:0000313" key="9">
    <source>
        <dbReference type="EMBL" id="KAF7631225.1"/>
    </source>
</evidence>
<feature type="region of interest" description="Disordered" evidence="7">
    <location>
        <begin position="106"/>
        <end position="152"/>
    </location>
</feature>
<dbReference type="OrthoDB" id="193931at2759"/>
<feature type="compositionally biased region" description="Low complexity" evidence="7">
    <location>
        <begin position="30"/>
        <end position="61"/>
    </location>
</feature>
<dbReference type="InterPro" id="IPR000719">
    <property type="entry name" value="Prot_kinase_dom"/>
</dbReference>
<dbReference type="SUPFAM" id="SSF103243">
    <property type="entry name" value="KA1-like"/>
    <property type="match status" value="1"/>
</dbReference>
<comment type="caution">
    <text evidence="9">The sequence shown here is derived from an EMBL/GenBank/DDBJ whole genome shotgun (WGS) entry which is preliminary data.</text>
</comment>
<feature type="compositionally biased region" description="Low complexity" evidence="7">
    <location>
        <begin position="812"/>
        <end position="824"/>
    </location>
</feature>
<dbReference type="GO" id="GO:0005524">
    <property type="term" value="F:ATP binding"/>
    <property type="evidence" value="ECO:0007669"/>
    <property type="project" value="UniProtKB-KW"/>
</dbReference>
<proteinExistence type="inferred from homology"/>
<feature type="region of interest" description="Disordered" evidence="7">
    <location>
        <begin position="906"/>
        <end position="925"/>
    </location>
</feature>
<evidence type="ECO:0000313" key="10">
    <source>
        <dbReference type="Proteomes" id="UP000605970"/>
    </source>
</evidence>
<evidence type="ECO:0000259" key="8">
    <source>
        <dbReference type="PROSITE" id="PS50011"/>
    </source>
</evidence>
<dbReference type="GO" id="GO:0035556">
    <property type="term" value="P:intracellular signal transduction"/>
    <property type="evidence" value="ECO:0007669"/>
    <property type="project" value="TreeGrafter"/>
</dbReference>
<dbReference type="Gene3D" id="3.30.310.80">
    <property type="entry name" value="Kinase associated domain 1, KA1"/>
    <property type="match status" value="1"/>
</dbReference>
<dbReference type="PANTHER" id="PTHR24346:SF82">
    <property type="entry name" value="KP78A-RELATED"/>
    <property type="match status" value="1"/>
</dbReference>
<keyword evidence="3" id="KW-0808">Transferase</keyword>
<dbReference type="InterPro" id="IPR028375">
    <property type="entry name" value="KA1/Ssp2_C"/>
</dbReference>
<dbReference type="GO" id="GO:0000226">
    <property type="term" value="P:microtubule cytoskeleton organization"/>
    <property type="evidence" value="ECO:0007669"/>
    <property type="project" value="TreeGrafter"/>
</dbReference>
<dbReference type="EMBL" id="JABEBT010000114">
    <property type="protein sequence ID" value="KAF7631225.1"/>
    <property type="molecule type" value="Genomic_DNA"/>
</dbReference>
<feature type="domain" description="Protein kinase" evidence="8">
    <location>
        <begin position="1"/>
        <end position="249"/>
    </location>
</feature>
<feature type="compositionally biased region" description="Basic and acidic residues" evidence="7">
    <location>
        <begin position="7"/>
        <end position="27"/>
    </location>
</feature>
<evidence type="ECO:0000256" key="6">
    <source>
        <dbReference type="ARBA" id="ARBA00022840"/>
    </source>
</evidence>
<dbReference type="PANTHER" id="PTHR24346">
    <property type="entry name" value="MAP/MICROTUBULE AFFINITY-REGULATING KINASE"/>
    <property type="match status" value="1"/>
</dbReference>
<evidence type="ECO:0000256" key="2">
    <source>
        <dbReference type="ARBA" id="ARBA00022527"/>
    </source>
</evidence>
<evidence type="ECO:0000256" key="7">
    <source>
        <dbReference type="SAM" id="MobiDB-lite"/>
    </source>
</evidence>
<accession>A0A8S9ZFI2</accession>
<protein>
    <submittedName>
        <fullName evidence="9">Non-specific serine/threonine protein kinase</fullName>
    </submittedName>
</protein>
<evidence type="ECO:0000256" key="1">
    <source>
        <dbReference type="ARBA" id="ARBA00006234"/>
    </source>
</evidence>
<feature type="compositionally biased region" description="Low complexity" evidence="7">
    <location>
        <begin position="107"/>
        <end position="124"/>
    </location>
</feature>
<feature type="compositionally biased region" description="Low complexity" evidence="7">
    <location>
        <begin position="470"/>
        <end position="481"/>
    </location>
</feature>
<dbReference type="SMART" id="SM00220">
    <property type="entry name" value="S_TKc"/>
    <property type="match status" value="1"/>
</dbReference>
<feature type="compositionally biased region" description="Basic and acidic residues" evidence="7">
    <location>
        <begin position="1084"/>
        <end position="1100"/>
    </location>
</feature>
<organism evidence="9 10">
    <name type="scientific">Meloidogyne graminicola</name>
    <dbReference type="NCBI Taxonomy" id="189291"/>
    <lineage>
        <taxon>Eukaryota</taxon>
        <taxon>Metazoa</taxon>
        <taxon>Ecdysozoa</taxon>
        <taxon>Nematoda</taxon>
        <taxon>Chromadorea</taxon>
        <taxon>Rhabditida</taxon>
        <taxon>Tylenchina</taxon>
        <taxon>Tylenchomorpha</taxon>
        <taxon>Tylenchoidea</taxon>
        <taxon>Meloidogynidae</taxon>
        <taxon>Meloidogyninae</taxon>
        <taxon>Meloidogyne</taxon>
    </lineage>
</organism>
<feature type="region of interest" description="Disordered" evidence="7">
    <location>
        <begin position="337"/>
        <end position="376"/>
    </location>
</feature>
<feature type="compositionally biased region" description="Gly residues" evidence="7">
    <location>
        <begin position="1133"/>
        <end position="1147"/>
    </location>
</feature>
<dbReference type="Gene3D" id="1.10.10.10">
    <property type="entry name" value="Winged helix-like DNA-binding domain superfamily/Winged helix DNA-binding domain"/>
    <property type="match status" value="1"/>
</dbReference>
<name>A0A8S9ZFI2_9BILA</name>
<keyword evidence="4" id="KW-0547">Nucleotide-binding</keyword>
<comment type="similarity">
    <text evidence="1">Belongs to the protein kinase superfamily. CAMK Ser/Thr protein kinase family. SNF1 subfamily.</text>
</comment>
<gene>
    <name evidence="9" type="ORF">Mgra_00008553</name>
</gene>
<feature type="region of interest" description="Disordered" evidence="7">
    <location>
        <begin position="685"/>
        <end position="716"/>
    </location>
</feature>
<dbReference type="InterPro" id="IPR011009">
    <property type="entry name" value="Kinase-like_dom_sf"/>
</dbReference>
<dbReference type="Pfam" id="PF03501">
    <property type="entry name" value="S10_plectin"/>
    <property type="match status" value="1"/>
</dbReference>
<feature type="compositionally biased region" description="Gly residues" evidence="7">
    <location>
        <begin position="1074"/>
        <end position="1083"/>
    </location>
</feature>
<dbReference type="GO" id="GO:0050321">
    <property type="term" value="F:tau-protein kinase activity"/>
    <property type="evidence" value="ECO:0007669"/>
    <property type="project" value="TreeGrafter"/>
</dbReference>
<dbReference type="GO" id="GO:0005737">
    <property type="term" value="C:cytoplasm"/>
    <property type="evidence" value="ECO:0007669"/>
    <property type="project" value="TreeGrafter"/>
</dbReference>
<feature type="compositionally biased region" description="Polar residues" evidence="7">
    <location>
        <begin position="348"/>
        <end position="369"/>
    </location>
</feature>
<reference evidence="9" key="1">
    <citation type="journal article" date="2020" name="Ecol. Evol.">
        <title>Genome structure and content of the rice root-knot nematode (Meloidogyne graminicola).</title>
        <authorList>
            <person name="Phan N.T."/>
            <person name="Danchin E.G.J."/>
            <person name="Klopp C."/>
            <person name="Perfus-Barbeoch L."/>
            <person name="Kozlowski D.K."/>
            <person name="Koutsovoulos G.D."/>
            <person name="Lopez-Roques C."/>
            <person name="Bouchez O."/>
            <person name="Zahm M."/>
            <person name="Besnard G."/>
            <person name="Bellafiore S."/>
        </authorList>
    </citation>
    <scope>NUCLEOTIDE SEQUENCE</scope>
    <source>
        <strain evidence="9">VN-18</strain>
    </source>
</reference>
<dbReference type="AlphaFoldDB" id="A0A8S9ZFI2"/>
<keyword evidence="6" id="KW-0067">ATP-binding</keyword>
<feature type="compositionally biased region" description="Gly residues" evidence="7">
    <location>
        <begin position="912"/>
        <end position="923"/>
    </location>
</feature>
<dbReference type="Proteomes" id="UP000605970">
    <property type="component" value="Unassembled WGS sequence"/>
</dbReference>
<dbReference type="PROSITE" id="PS50011">
    <property type="entry name" value="PROTEIN_KINASE_DOM"/>
    <property type="match status" value="1"/>
</dbReference>
<dbReference type="InterPro" id="IPR036388">
    <property type="entry name" value="WH-like_DNA-bd_sf"/>
</dbReference>
<feature type="compositionally biased region" description="Polar residues" evidence="7">
    <location>
        <begin position="482"/>
        <end position="495"/>
    </location>
</feature>
<dbReference type="InterPro" id="IPR005326">
    <property type="entry name" value="Plectin_eS10_N"/>
</dbReference>
<dbReference type="SUPFAM" id="SSF56112">
    <property type="entry name" value="Protein kinase-like (PK-like)"/>
    <property type="match status" value="1"/>
</dbReference>
<keyword evidence="10" id="KW-1185">Reference proteome</keyword>
<evidence type="ECO:0000256" key="5">
    <source>
        <dbReference type="ARBA" id="ARBA00022777"/>
    </source>
</evidence>
<dbReference type="Pfam" id="PF00069">
    <property type="entry name" value="Pkinase"/>
    <property type="match status" value="1"/>
</dbReference>
<feature type="region of interest" description="Disordered" evidence="7">
    <location>
        <begin position="1067"/>
        <end position="1147"/>
    </location>
</feature>
<feature type="region of interest" description="Disordered" evidence="7">
    <location>
        <begin position="1"/>
        <end position="61"/>
    </location>
</feature>
<keyword evidence="2 9" id="KW-0723">Serine/threonine-protein kinase</keyword>
<sequence>MLTMTTTRDEEEQKKKYKKKSFEETTKNGEIQQKQQQQQNKEQIKIPPGGSSSTPKTSTTISPQINITNVQHKISNVGQQHSGQQTINEKTNVRENVKYSVDNAMVQQKQQSSHSHNQQQQQQQTVGPSAIHSTTSSHHHRHSSTAEGNKLDTFCGSPPYAAPELFQGKKYDGPEVDVWSLGVILYTLVSGSLPFDGQNLKELRERVLRGKYRVPFYLSTDCENLVKKFLVLNPARRGTLETIMHDKWMNMGYEEEELRPYTEPTKDAIHESLECEKFDEIYGTYLLLKEAKKQLQQQQQQSQQVQQHQEGSVSTTSASGVVVSSAADNIQFNQSMGATGQFPPRPFTSVQTSTTKNTRRASSNADQLQTVPPTTNNFTTTTYTAIRAQNAAQQQQQVAFRHAAYGAGGGGGGRQPALSVQPMAYIHPIQTANVRNLPSTVITSSGPRKGSAPGGRVPLPNLGLRTGIIQQQQTTQPTSQQNNRKQVSNGSNSTRAPPGFYNASASNPLSAKLVAKATTGGFIVSTAVPPPPISIPPLVRSGRLSFDDGCSSVADKCINETDFLLSSPRPMTDRGLQHQQSTIATTTTTTGVGGGGISTDFASLGLHQSPSMPPIMMKTLLNAAELSGITGGDSSSSEYSSKMTKSATGTHISPINTHLHHGVQQPFNQQQLDTSQTMFGLLQQNTTNSSNTSNNSSVSNFPRGSRNRQTFHGKTEYNKGSCVGVSGAFTEDGTAMGTNESEIEETNALTIGPIPSSSVMPTNHYNQQQQQQQQQRGSFLSKLTKLTKRKITSLFSILRGNGPQDHHQQTYTNQQPSSQINQQQPTLIIQSTQQQPPSNIISNKHNQHCVGRAGTIGPSTGAALAAQHQQFLQNQHQQQSAFSAPNTPNQAQQQQQCLQKLFEIEGQNSPISGGGGDVSSGGGDEVKPRSLRFTWSMKTTSSLAPDEIIKEIRKVLDNNGCEYEQRERYLLLCMHGDAQKDTLVQWEMEMLIPQSDRKKIFEHLFEDGVCIAKKDYNLKSHPEIKGVRNLYVIKALKEDGVPYLREYLGLPEDVLPNTHKQRIEPSRMTYPDKMGGGGAGRGFRSGDDRGAYRTVADKQADAGPGSIPVRQGFGRGGGVPTSVPTPPPQETQGGDGGNFGGGEGGWP</sequence>
<dbReference type="Gene3D" id="1.10.510.10">
    <property type="entry name" value="Transferase(Phosphotransferase) domain 1"/>
    <property type="match status" value="1"/>
</dbReference>
<feature type="region of interest" description="Disordered" evidence="7">
    <location>
        <begin position="798"/>
        <end position="824"/>
    </location>
</feature>